<dbReference type="EMBL" id="MRCC01000010">
    <property type="protein sequence ID" value="OKH25394.1"/>
    <property type="molecule type" value="Genomic_DNA"/>
</dbReference>
<reference evidence="2 3" key="1">
    <citation type="submission" date="2016-11" db="EMBL/GenBank/DDBJ databases">
        <title>Draft Genome Sequences of Nine Cyanobacterial Strains from Diverse Habitats.</title>
        <authorList>
            <person name="Zhu T."/>
            <person name="Hou S."/>
            <person name="Lu X."/>
            <person name="Hess W.R."/>
        </authorList>
    </citation>
    <scope>NUCLEOTIDE SEQUENCE [LARGE SCALE GENOMIC DNA]</scope>
    <source>
        <strain evidence="2 3">5.2 s.c.1</strain>
    </source>
</reference>
<dbReference type="RefSeq" id="WP_073549959.1">
    <property type="nucleotide sequence ID" value="NZ_CAWMVK010000002.1"/>
</dbReference>
<evidence type="ECO:0000313" key="3">
    <source>
        <dbReference type="Proteomes" id="UP000185984"/>
    </source>
</evidence>
<proteinExistence type="predicted"/>
<accession>A0A1U7HPC5</accession>
<name>A0A1U7HPC5_9CHRO</name>
<protein>
    <submittedName>
        <fullName evidence="2">Uncharacterized protein</fullName>
    </submittedName>
</protein>
<keyword evidence="1" id="KW-1133">Transmembrane helix</keyword>
<gene>
    <name evidence="2" type="ORF">NIES1031_13540</name>
</gene>
<evidence type="ECO:0000256" key="1">
    <source>
        <dbReference type="SAM" id="Phobius"/>
    </source>
</evidence>
<feature type="transmembrane region" description="Helical" evidence="1">
    <location>
        <begin position="18"/>
        <end position="36"/>
    </location>
</feature>
<dbReference type="AlphaFoldDB" id="A0A1U7HPC5"/>
<sequence>MIDNNLNSVAKAVQIKSTIAWCFGISLLLTIAIAFLTGDYESASARESRTLPVKAVVVTLSEN</sequence>
<evidence type="ECO:0000313" key="2">
    <source>
        <dbReference type="EMBL" id="OKH25394.1"/>
    </source>
</evidence>
<organism evidence="2 3">
    <name type="scientific">Chroogloeocystis siderophila 5.2 s.c.1</name>
    <dbReference type="NCBI Taxonomy" id="247279"/>
    <lineage>
        <taxon>Bacteria</taxon>
        <taxon>Bacillati</taxon>
        <taxon>Cyanobacteriota</taxon>
        <taxon>Cyanophyceae</taxon>
        <taxon>Oscillatoriophycideae</taxon>
        <taxon>Chroococcales</taxon>
        <taxon>Chroococcaceae</taxon>
        <taxon>Chroogloeocystis</taxon>
    </lineage>
</organism>
<comment type="caution">
    <text evidence="2">The sequence shown here is derived from an EMBL/GenBank/DDBJ whole genome shotgun (WGS) entry which is preliminary data.</text>
</comment>
<dbReference type="Proteomes" id="UP000185984">
    <property type="component" value="Unassembled WGS sequence"/>
</dbReference>
<keyword evidence="1" id="KW-0812">Transmembrane</keyword>
<keyword evidence="1" id="KW-0472">Membrane</keyword>
<keyword evidence="3" id="KW-1185">Reference proteome</keyword>